<dbReference type="Proteomes" id="UP001281761">
    <property type="component" value="Unassembled WGS sequence"/>
</dbReference>
<comment type="caution">
    <text evidence="2">The sequence shown here is derived from an EMBL/GenBank/DDBJ whole genome shotgun (WGS) entry which is preliminary data.</text>
</comment>
<name>A0ABQ9YFJ4_9EUKA</name>
<protein>
    <submittedName>
        <fullName evidence="2">Uncharacterized protein</fullName>
    </submittedName>
</protein>
<proteinExistence type="predicted"/>
<dbReference type="EMBL" id="JARBJD010000010">
    <property type="protein sequence ID" value="KAK2962499.1"/>
    <property type="molecule type" value="Genomic_DNA"/>
</dbReference>
<reference evidence="2 3" key="1">
    <citation type="journal article" date="2022" name="bioRxiv">
        <title>Genomics of Preaxostyla Flagellates Illuminates Evolutionary Transitions and the Path Towards Mitochondrial Loss.</title>
        <authorList>
            <person name="Novak L.V.F."/>
            <person name="Treitli S.C."/>
            <person name="Pyrih J."/>
            <person name="Halakuc P."/>
            <person name="Pipaliya S.V."/>
            <person name="Vacek V."/>
            <person name="Brzon O."/>
            <person name="Soukal P."/>
            <person name="Eme L."/>
            <person name="Dacks J.B."/>
            <person name="Karnkowska A."/>
            <person name="Elias M."/>
            <person name="Hampl V."/>
        </authorList>
    </citation>
    <scope>NUCLEOTIDE SEQUENCE [LARGE SCALE GENOMIC DNA]</scope>
    <source>
        <strain evidence="2">NAU3</strain>
        <tissue evidence="2">Gut</tissue>
    </source>
</reference>
<feature type="compositionally biased region" description="Polar residues" evidence="1">
    <location>
        <begin position="1"/>
        <end position="36"/>
    </location>
</feature>
<evidence type="ECO:0000256" key="1">
    <source>
        <dbReference type="SAM" id="MobiDB-lite"/>
    </source>
</evidence>
<accession>A0ABQ9YFJ4</accession>
<evidence type="ECO:0000313" key="3">
    <source>
        <dbReference type="Proteomes" id="UP001281761"/>
    </source>
</evidence>
<organism evidence="2 3">
    <name type="scientific">Blattamonas nauphoetae</name>
    <dbReference type="NCBI Taxonomy" id="2049346"/>
    <lineage>
        <taxon>Eukaryota</taxon>
        <taxon>Metamonada</taxon>
        <taxon>Preaxostyla</taxon>
        <taxon>Oxymonadida</taxon>
        <taxon>Blattamonas</taxon>
    </lineage>
</organism>
<gene>
    <name evidence="2" type="ORF">BLNAU_2331</name>
</gene>
<sequence length="106" mass="11459">MQLGYRQSQLNQEISPPATPTVNTRGASDTMGSTEGSIWDGTAIFNSKGSVFSQPKDFPDEKSIKADPSLPSTSFHVCGRFSRYLPVPNMGSVCSSRAIQVDKTND</sequence>
<feature type="region of interest" description="Disordered" evidence="1">
    <location>
        <begin position="1"/>
        <end position="37"/>
    </location>
</feature>
<keyword evidence="3" id="KW-1185">Reference proteome</keyword>
<evidence type="ECO:0000313" key="2">
    <source>
        <dbReference type="EMBL" id="KAK2962499.1"/>
    </source>
</evidence>